<gene>
    <name evidence="1" type="ORF">KK103_00100</name>
</gene>
<dbReference type="GeneID" id="99623993"/>
<name>A0A9Q2VZ09_9MICO</name>
<reference evidence="1" key="1">
    <citation type="submission" date="2021-05" db="EMBL/GenBank/DDBJ databases">
        <title>Whole genome sequence of Curtobacterium flaccumfaciens pv. flaccumfaciens strain CFBP 3417.</title>
        <authorList>
            <person name="Osdaghi E."/>
            <person name="Taghouti G."/>
            <person name="Portier P."/>
            <person name="Fazliarab A."/>
            <person name="Taghavi S.M."/>
            <person name="Briand M."/>
            <person name="Le-Saux M."/>
            <person name="Jacques M.-A."/>
        </authorList>
    </citation>
    <scope>NUCLEOTIDE SEQUENCE</scope>
    <source>
        <strain evidence="1">CFBP 3417</strain>
    </source>
</reference>
<dbReference type="RefSeq" id="WP_042538775.1">
    <property type="nucleotide sequence ID" value="NZ_JAHEWX010000001.1"/>
</dbReference>
<proteinExistence type="predicted"/>
<protein>
    <submittedName>
        <fullName evidence="1">Uncharacterized protein</fullName>
    </submittedName>
</protein>
<dbReference type="EMBL" id="JAHEWX010000001">
    <property type="protein sequence ID" value="MBT1540152.1"/>
    <property type="molecule type" value="Genomic_DNA"/>
</dbReference>
<dbReference type="AlphaFoldDB" id="A0A9Q2VZ09"/>
<sequence>MPDRSVSPTLDLQLSWRGAFGRLRVFADRLEAETDYQREARTVVPMDAVQGWRLGPCDEDAVCVEFVAEQETYRVLLDTPDEQLAALAIRKVLGPPLES</sequence>
<accession>A0A9Q2VZ09</accession>
<evidence type="ECO:0000313" key="1">
    <source>
        <dbReference type="EMBL" id="MBT1540152.1"/>
    </source>
</evidence>
<dbReference type="Proteomes" id="UP000709437">
    <property type="component" value="Unassembled WGS sequence"/>
</dbReference>
<organism evidence="1 2">
    <name type="scientific">Curtobacterium flaccumfaciens pv. flaccumfaciens</name>
    <dbReference type="NCBI Taxonomy" id="138532"/>
    <lineage>
        <taxon>Bacteria</taxon>
        <taxon>Bacillati</taxon>
        <taxon>Actinomycetota</taxon>
        <taxon>Actinomycetes</taxon>
        <taxon>Micrococcales</taxon>
        <taxon>Microbacteriaceae</taxon>
        <taxon>Curtobacterium</taxon>
    </lineage>
</organism>
<comment type="caution">
    <text evidence="1">The sequence shown here is derived from an EMBL/GenBank/DDBJ whole genome shotgun (WGS) entry which is preliminary data.</text>
</comment>
<evidence type="ECO:0000313" key="2">
    <source>
        <dbReference type="Proteomes" id="UP000709437"/>
    </source>
</evidence>